<sequence>MPMDSKPSNTDESDKNHVKRDDYKTKRNHQDTDSDLQLFRDEWKRELSSQNTDDSNLPSTSGLAHNDNSLPDCSVEETTPQAHELVGYSESPFPFQFTDSLLRSWQETPPTKGKRKLSLASTPTTTQSDGGQACNKKTRTSLVDVFINDLNELDDVPFFDVSLPREIAVKIFGFLEMKDLCSCSQVSKAWNTIANDSVIWEKVYHILQSTFTGHSKVTDSTDWKLTVKDCYIKTKTLLTNWKEHKCHTTYYHHARGGILTAVHSLDNLVAAGYTNGQIRTWDVLTHTSQTYESSNKSLVLVNEDEDDLGTSENSVTCLKLGLNDQLIAGYKHGQVQTWSQLDPECMAVYDFPDYSVEEVISRENLFYVFIKHRQDRSCFIKVLNQTERGISVADSVSLREMDETWTLPKIVMAPLTSTAILYLTRDSFNIHKSSTGAYYPSRHSVTQIEEFYATHFTYLESSTRCINLGFTSHLGLQAEYKVRLYDPDSLKMVSDLRGHTSQVTCIDSSFPSGSLLVTGCHDRRVRLYDTRLPAAAVHTYMGHPMSVTCIQSDDWKIISGDEEGYICVWDQRMGAKFWESQSRHPVKYLSFTCNHLVSANIPVQSPEEQFDYDRMTHLRYRGRLQVSDFRIDQSNTSLPSICSSSYDMPDASNYNLSLITPYDVI</sequence>
<evidence type="ECO:0000313" key="6">
    <source>
        <dbReference type="EMBL" id="KAF6031272.1"/>
    </source>
</evidence>
<protein>
    <submittedName>
        <fullName evidence="6">FBXW8</fullName>
    </submittedName>
</protein>
<dbReference type="InterPro" id="IPR036047">
    <property type="entry name" value="F-box-like_dom_sf"/>
</dbReference>
<dbReference type="Pfam" id="PF12937">
    <property type="entry name" value="F-box-like"/>
    <property type="match status" value="1"/>
</dbReference>
<evidence type="ECO:0000259" key="5">
    <source>
        <dbReference type="PROSITE" id="PS50181"/>
    </source>
</evidence>
<feature type="region of interest" description="Disordered" evidence="4">
    <location>
        <begin position="1"/>
        <end position="75"/>
    </location>
</feature>
<dbReference type="SMART" id="SM00256">
    <property type="entry name" value="FBOX"/>
    <property type="match status" value="1"/>
</dbReference>
<dbReference type="InterPro" id="IPR015943">
    <property type="entry name" value="WD40/YVTN_repeat-like_dom_sf"/>
</dbReference>
<keyword evidence="7" id="KW-1185">Reference proteome</keyword>
<keyword evidence="1 3" id="KW-0853">WD repeat</keyword>
<dbReference type="EMBL" id="VXIV02001631">
    <property type="protein sequence ID" value="KAF6031272.1"/>
    <property type="molecule type" value="Genomic_DNA"/>
</dbReference>
<dbReference type="Pfam" id="PF00400">
    <property type="entry name" value="WD40"/>
    <property type="match status" value="2"/>
</dbReference>
<dbReference type="InterPro" id="IPR001680">
    <property type="entry name" value="WD40_rpt"/>
</dbReference>
<feature type="compositionally biased region" description="Polar residues" evidence="4">
    <location>
        <begin position="48"/>
        <end position="75"/>
    </location>
</feature>
<proteinExistence type="predicted"/>
<feature type="compositionally biased region" description="Polar residues" evidence="4">
    <location>
        <begin position="1"/>
        <end position="10"/>
    </location>
</feature>
<dbReference type="Gene3D" id="2.130.10.10">
    <property type="entry name" value="YVTN repeat-like/Quinoprotein amine dehydrogenase"/>
    <property type="match status" value="2"/>
</dbReference>
<evidence type="ECO:0000256" key="1">
    <source>
        <dbReference type="ARBA" id="ARBA00022574"/>
    </source>
</evidence>
<reference evidence="6" key="1">
    <citation type="submission" date="2020-06" db="EMBL/GenBank/DDBJ databases">
        <title>Draft genome of Bugula neritina, a colonial animal packing powerful symbionts and potential medicines.</title>
        <authorList>
            <person name="Rayko M."/>
        </authorList>
    </citation>
    <scope>NUCLEOTIDE SEQUENCE [LARGE SCALE GENOMIC DNA]</scope>
    <source>
        <strain evidence="6">Kwan_BN1</strain>
    </source>
</reference>
<dbReference type="SMART" id="SM00320">
    <property type="entry name" value="WD40"/>
    <property type="match status" value="4"/>
</dbReference>
<organism evidence="6 7">
    <name type="scientific">Bugula neritina</name>
    <name type="common">Brown bryozoan</name>
    <name type="synonym">Sertularia neritina</name>
    <dbReference type="NCBI Taxonomy" id="10212"/>
    <lineage>
        <taxon>Eukaryota</taxon>
        <taxon>Metazoa</taxon>
        <taxon>Spiralia</taxon>
        <taxon>Lophotrochozoa</taxon>
        <taxon>Bryozoa</taxon>
        <taxon>Gymnolaemata</taxon>
        <taxon>Cheilostomatida</taxon>
        <taxon>Flustrina</taxon>
        <taxon>Buguloidea</taxon>
        <taxon>Bugulidae</taxon>
        <taxon>Bugula</taxon>
    </lineage>
</organism>
<keyword evidence="2" id="KW-0677">Repeat</keyword>
<feature type="repeat" description="WD" evidence="3">
    <location>
        <begin position="496"/>
        <end position="531"/>
    </location>
</feature>
<feature type="compositionally biased region" description="Polar residues" evidence="4">
    <location>
        <begin position="119"/>
        <end position="130"/>
    </location>
</feature>
<evidence type="ECO:0000256" key="3">
    <source>
        <dbReference type="PROSITE-ProRule" id="PRU00221"/>
    </source>
</evidence>
<evidence type="ECO:0000313" key="7">
    <source>
        <dbReference type="Proteomes" id="UP000593567"/>
    </source>
</evidence>
<evidence type="ECO:0000256" key="4">
    <source>
        <dbReference type="SAM" id="MobiDB-lite"/>
    </source>
</evidence>
<dbReference type="InterPro" id="IPR001810">
    <property type="entry name" value="F-box_dom"/>
</dbReference>
<feature type="region of interest" description="Disordered" evidence="4">
    <location>
        <begin position="106"/>
        <end position="134"/>
    </location>
</feature>
<dbReference type="InterPro" id="IPR036322">
    <property type="entry name" value="WD40_repeat_dom_sf"/>
</dbReference>
<evidence type="ECO:0000256" key="2">
    <source>
        <dbReference type="ARBA" id="ARBA00022737"/>
    </source>
</evidence>
<dbReference type="AlphaFoldDB" id="A0A7J7JY35"/>
<feature type="domain" description="F-box" evidence="5">
    <location>
        <begin position="157"/>
        <end position="203"/>
    </location>
</feature>
<comment type="caution">
    <text evidence="6">The sequence shown here is derived from an EMBL/GenBank/DDBJ whole genome shotgun (WGS) entry which is preliminary data.</text>
</comment>
<gene>
    <name evidence="6" type="ORF">EB796_010421</name>
</gene>
<dbReference type="OrthoDB" id="190105at2759"/>
<dbReference type="PROSITE" id="PS50181">
    <property type="entry name" value="FBOX"/>
    <property type="match status" value="1"/>
</dbReference>
<dbReference type="Gene3D" id="1.20.1280.50">
    <property type="match status" value="1"/>
</dbReference>
<dbReference type="InterPro" id="IPR042627">
    <property type="entry name" value="FBXW2"/>
</dbReference>
<dbReference type="SUPFAM" id="SSF50978">
    <property type="entry name" value="WD40 repeat-like"/>
    <property type="match status" value="1"/>
</dbReference>
<dbReference type="PANTHER" id="PTHR44436:SF1">
    <property type="entry name" value="F-BOX_WD REPEAT-CONTAINING PROTEIN 2"/>
    <property type="match status" value="1"/>
</dbReference>
<dbReference type="PANTHER" id="PTHR44436">
    <property type="entry name" value="F-BOX/WD REPEAT-CONTAINING PROTEIN 2"/>
    <property type="match status" value="1"/>
</dbReference>
<accession>A0A7J7JY35</accession>
<dbReference type="PROSITE" id="PS50082">
    <property type="entry name" value="WD_REPEATS_2"/>
    <property type="match status" value="1"/>
</dbReference>
<dbReference type="SUPFAM" id="SSF81383">
    <property type="entry name" value="F-box domain"/>
    <property type="match status" value="1"/>
</dbReference>
<dbReference type="Proteomes" id="UP000593567">
    <property type="component" value="Unassembled WGS sequence"/>
</dbReference>
<name>A0A7J7JY35_BUGNE</name>
<feature type="compositionally biased region" description="Basic and acidic residues" evidence="4">
    <location>
        <begin position="12"/>
        <end position="47"/>
    </location>
</feature>